<organism evidence="2 3">
    <name type="scientific">Polychaeton citri CBS 116435</name>
    <dbReference type="NCBI Taxonomy" id="1314669"/>
    <lineage>
        <taxon>Eukaryota</taxon>
        <taxon>Fungi</taxon>
        <taxon>Dikarya</taxon>
        <taxon>Ascomycota</taxon>
        <taxon>Pezizomycotina</taxon>
        <taxon>Dothideomycetes</taxon>
        <taxon>Dothideomycetidae</taxon>
        <taxon>Capnodiales</taxon>
        <taxon>Capnodiaceae</taxon>
        <taxon>Polychaeton</taxon>
    </lineage>
</organism>
<evidence type="ECO:0000313" key="2">
    <source>
        <dbReference type="EMBL" id="KAF2722510.1"/>
    </source>
</evidence>
<sequence length="326" mass="34782">MQAQECRHRRRGMLPSQTVTSGSAILTSASPATAMANASPPLPPLVKYPSTQSLSLAATVLADRALDTPSLPPQLPYCSKRETNRPPPLTLQTASLLVYAPLQNGPWNQEQRSHSACLARPAVISNGRLSVFPSSSPVSHVAWTPIPWLLPLRSRRPYLFLHNIALPSDGDLGNVQLNLDSCHDGHLPTNDQDEDGDSNALSPTERHSVTGFVGNGSACLVDPASTSPVTISSGADDSIVHGSTGGSYNDIYAASGHTWEKGSRQSPIQPRTLLPPMALKRRGAVAHIASSDARTHNAPDDDQAYSRIVSSILRSELNCSSCYVFG</sequence>
<reference evidence="2" key="1">
    <citation type="journal article" date="2020" name="Stud. Mycol.">
        <title>101 Dothideomycetes genomes: a test case for predicting lifestyles and emergence of pathogens.</title>
        <authorList>
            <person name="Haridas S."/>
            <person name="Albert R."/>
            <person name="Binder M."/>
            <person name="Bloem J."/>
            <person name="Labutti K."/>
            <person name="Salamov A."/>
            <person name="Andreopoulos B."/>
            <person name="Baker S."/>
            <person name="Barry K."/>
            <person name="Bills G."/>
            <person name="Bluhm B."/>
            <person name="Cannon C."/>
            <person name="Castanera R."/>
            <person name="Culley D."/>
            <person name="Daum C."/>
            <person name="Ezra D."/>
            <person name="Gonzalez J."/>
            <person name="Henrissat B."/>
            <person name="Kuo A."/>
            <person name="Liang C."/>
            <person name="Lipzen A."/>
            <person name="Lutzoni F."/>
            <person name="Magnuson J."/>
            <person name="Mondo S."/>
            <person name="Nolan M."/>
            <person name="Ohm R."/>
            <person name="Pangilinan J."/>
            <person name="Park H.-J."/>
            <person name="Ramirez L."/>
            <person name="Alfaro M."/>
            <person name="Sun H."/>
            <person name="Tritt A."/>
            <person name="Yoshinaga Y."/>
            <person name="Zwiers L.-H."/>
            <person name="Turgeon B."/>
            <person name="Goodwin S."/>
            <person name="Spatafora J."/>
            <person name="Crous P."/>
            <person name="Grigoriev I."/>
        </authorList>
    </citation>
    <scope>NUCLEOTIDE SEQUENCE</scope>
    <source>
        <strain evidence="2">CBS 116435</strain>
    </source>
</reference>
<evidence type="ECO:0000256" key="1">
    <source>
        <dbReference type="SAM" id="MobiDB-lite"/>
    </source>
</evidence>
<accession>A0A9P4QAC3</accession>
<gene>
    <name evidence="2" type="ORF">K431DRAFT_45155</name>
</gene>
<dbReference type="AlphaFoldDB" id="A0A9P4QAC3"/>
<evidence type="ECO:0000313" key="3">
    <source>
        <dbReference type="Proteomes" id="UP000799441"/>
    </source>
</evidence>
<dbReference type="Proteomes" id="UP000799441">
    <property type="component" value="Unassembled WGS sequence"/>
</dbReference>
<feature type="region of interest" description="Disordered" evidence="1">
    <location>
        <begin position="183"/>
        <end position="208"/>
    </location>
</feature>
<keyword evidence="3" id="KW-1185">Reference proteome</keyword>
<name>A0A9P4QAC3_9PEZI</name>
<proteinExistence type="predicted"/>
<dbReference type="EMBL" id="MU003782">
    <property type="protein sequence ID" value="KAF2722510.1"/>
    <property type="molecule type" value="Genomic_DNA"/>
</dbReference>
<feature type="region of interest" description="Disordered" evidence="1">
    <location>
        <begin position="1"/>
        <end position="22"/>
    </location>
</feature>
<comment type="caution">
    <text evidence="2">The sequence shown here is derived from an EMBL/GenBank/DDBJ whole genome shotgun (WGS) entry which is preliminary data.</text>
</comment>
<protein>
    <submittedName>
        <fullName evidence="2">Uncharacterized protein</fullName>
    </submittedName>
</protein>